<feature type="transmembrane region" description="Helical" evidence="1">
    <location>
        <begin position="63"/>
        <end position="81"/>
    </location>
</feature>
<protein>
    <recommendedName>
        <fullName evidence="4">Sugar transporter</fullName>
    </recommendedName>
</protein>
<dbReference type="STRING" id="158500.BES08_17055"/>
<dbReference type="eggNOG" id="ENOG50336M6">
    <property type="taxonomic scope" value="Bacteria"/>
</dbReference>
<feature type="transmembrane region" description="Helical" evidence="1">
    <location>
        <begin position="88"/>
        <end position="107"/>
    </location>
</feature>
<feature type="transmembrane region" description="Helical" evidence="1">
    <location>
        <begin position="12"/>
        <end position="34"/>
    </location>
</feature>
<accession>A0A031JT36</accession>
<keyword evidence="1" id="KW-0812">Transmembrane</keyword>
<comment type="caution">
    <text evidence="2">The sequence shown here is derived from an EMBL/GenBank/DDBJ whole genome shotgun (WGS) entry which is preliminary data.</text>
</comment>
<evidence type="ECO:0000256" key="1">
    <source>
        <dbReference type="SAM" id="Phobius"/>
    </source>
</evidence>
<dbReference type="RefSeq" id="WP_008831801.1">
    <property type="nucleotide sequence ID" value="NZ_JFYZ01000024.1"/>
</dbReference>
<dbReference type="AlphaFoldDB" id="A0A031JT36"/>
<name>A0A031JT36_9SPHN</name>
<evidence type="ECO:0008006" key="4">
    <source>
        <dbReference type="Google" id="ProtNLM"/>
    </source>
</evidence>
<evidence type="ECO:0000313" key="3">
    <source>
        <dbReference type="Proteomes" id="UP000024329"/>
    </source>
</evidence>
<evidence type="ECO:0000313" key="2">
    <source>
        <dbReference type="EMBL" id="EZP79537.1"/>
    </source>
</evidence>
<feature type="transmembrane region" description="Helical" evidence="1">
    <location>
        <begin position="119"/>
        <end position="138"/>
    </location>
</feature>
<organism evidence="2 3">
    <name type="scientific">Novosphingobium resinovorum</name>
    <dbReference type="NCBI Taxonomy" id="158500"/>
    <lineage>
        <taxon>Bacteria</taxon>
        <taxon>Pseudomonadati</taxon>
        <taxon>Pseudomonadota</taxon>
        <taxon>Alphaproteobacteria</taxon>
        <taxon>Sphingomonadales</taxon>
        <taxon>Sphingomonadaceae</taxon>
        <taxon>Novosphingobium</taxon>
    </lineage>
</organism>
<proteinExistence type="predicted"/>
<reference evidence="2 3" key="1">
    <citation type="submission" date="2014-03" db="EMBL/GenBank/DDBJ databases">
        <title>Whole genome sequence of Novosphingobium resinovorum KF1.</title>
        <authorList>
            <person name="Gan H.M."/>
            <person name="Gan H.Y."/>
            <person name="Chew T.H."/>
            <person name="Savka M.A."/>
        </authorList>
    </citation>
    <scope>NUCLEOTIDE SEQUENCE [LARGE SCALE GENOMIC DNA]</scope>
    <source>
        <strain evidence="2 3">KF1</strain>
    </source>
</reference>
<dbReference type="PATRIC" id="fig|158500.4.peg.4046"/>
<dbReference type="EMBL" id="JFYZ01000024">
    <property type="protein sequence ID" value="EZP79537.1"/>
    <property type="molecule type" value="Genomic_DNA"/>
</dbReference>
<keyword evidence="1" id="KW-1133">Transmembrane helix</keyword>
<gene>
    <name evidence="2" type="ORF">BV97_03975</name>
</gene>
<sequence>MATTDRYVTRPGWTFWLIAVLAVLWNAFGCLDFTMTASRNPTYLAQVPPEIIDWLDSAPSWTLVPWALGVWGGLAGSLLLLARSGWAVPAFAVSLVGLAVSQAWQFSAGMPESMTTPGMLAMTACIWVIALGLLWFAWDKRRAGVLH</sequence>
<keyword evidence="1" id="KW-0472">Membrane</keyword>
<dbReference type="Proteomes" id="UP000024329">
    <property type="component" value="Unassembled WGS sequence"/>
</dbReference>